<dbReference type="CDD" id="cd05013">
    <property type="entry name" value="SIS_RpiR"/>
    <property type="match status" value="1"/>
</dbReference>
<dbReference type="GO" id="GO:0097367">
    <property type="term" value="F:carbohydrate derivative binding"/>
    <property type="evidence" value="ECO:0007669"/>
    <property type="project" value="InterPro"/>
</dbReference>
<evidence type="ECO:0000313" key="7">
    <source>
        <dbReference type="Proteomes" id="UP000721844"/>
    </source>
</evidence>
<proteinExistence type="predicted"/>
<organism evidence="6 7">
    <name type="scientific">Acidisoma cellulosilyticum</name>
    <dbReference type="NCBI Taxonomy" id="2802395"/>
    <lineage>
        <taxon>Bacteria</taxon>
        <taxon>Pseudomonadati</taxon>
        <taxon>Pseudomonadota</taxon>
        <taxon>Alphaproteobacteria</taxon>
        <taxon>Acetobacterales</taxon>
        <taxon>Acidocellaceae</taxon>
        <taxon>Acidisoma</taxon>
    </lineage>
</organism>
<sequence length="292" mass="30250">MRRLKQVRDLSASGTGRIRLLRADLSPAEQLACDEVLALAGDPMSLAIAVIARAANVSEATVTRMCRHLGFPSFSALRMALVAEAARNATQMLPGGSAGESVPARALRHTAAAYAAAIHETAATVPAETIAEIGRLLRAASRISVLGIGGSAAVAADLCHKLGKLGLAASAQGDGDMMTIAASAARPGHVLIGISHTGRTESVVAALALGRSRGASVIAVTHDPNAPIARVADLLVRTASRATDLPTDELSGRMAQLLIFDAVYTVLALDDLGEGRSRLTDVTEAFDRQRLR</sequence>
<dbReference type="InterPro" id="IPR001347">
    <property type="entry name" value="SIS_dom"/>
</dbReference>
<dbReference type="InterPro" id="IPR000281">
    <property type="entry name" value="HTH_RpiR"/>
</dbReference>
<feature type="domain" description="HTH rpiR-type" evidence="4">
    <location>
        <begin position="12"/>
        <end position="88"/>
    </location>
</feature>
<keyword evidence="1" id="KW-0805">Transcription regulation</keyword>
<evidence type="ECO:0000259" key="4">
    <source>
        <dbReference type="PROSITE" id="PS51071"/>
    </source>
</evidence>
<dbReference type="PANTHER" id="PTHR30514">
    <property type="entry name" value="GLUCOKINASE"/>
    <property type="match status" value="1"/>
</dbReference>
<dbReference type="InterPro" id="IPR047640">
    <property type="entry name" value="RpiR-like"/>
</dbReference>
<accession>A0A964E5B3</accession>
<evidence type="ECO:0000313" key="6">
    <source>
        <dbReference type="EMBL" id="MCB8882361.1"/>
    </source>
</evidence>
<dbReference type="PROSITE" id="PS51071">
    <property type="entry name" value="HTH_RPIR"/>
    <property type="match status" value="1"/>
</dbReference>
<dbReference type="Pfam" id="PF01418">
    <property type="entry name" value="HTH_6"/>
    <property type="match status" value="1"/>
</dbReference>
<keyword evidence="2" id="KW-0238">DNA-binding</keyword>
<evidence type="ECO:0000256" key="1">
    <source>
        <dbReference type="ARBA" id="ARBA00023015"/>
    </source>
</evidence>
<dbReference type="SUPFAM" id="SSF46689">
    <property type="entry name" value="Homeodomain-like"/>
    <property type="match status" value="1"/>
</dbReference>
<reference evidence="6 7" key="1">
    <citation type="journal article" date="2021" name="Microorganisms">
        <title>Acidisoma silvae sp. nov. and Acidisomacellulosilytica sp. nov., Two Acidophilic Bacteria Isolated from Decaying Wood, Hydrolyzing Cellulose and Producing Poly-3-hydroxybutyrate.</title>
        <authorList>
            <person name="Mieszkin S."/>
            <person name="Pouder E."/>
            <person name="Uroz S."/>
            <person name="Simon-Colin C."/>
            <person name="Alain K."/>
        </authorList>
    </citation>
    <scope>NUCLEOTIDE SEQUENCE [LARGE SCALE GENOMIC DNA]</scope>
    <source>
        <strain evidence="6 7">HW T5.17</strain>
    </source>
</reference>
<dbReference type="GO" id="GO:0003700">
    <property type="term" value="F:DNA-binding transcription factor activity"/>
    <property type="evidence" value="ECO:0007669"/>
    <property type="project" value="InterPro"/>
</dbReference>
<dbReference type="RefSeq" id="WP_227309020.1">
    <property type="nucleotide sequence ID" value="NZ_JAESVA010000007.1"/>
</dbReference>
<evidence type="ECO:0000256" key="3">
    <source>
        <dbReference type="ARBA" id="ARBA00023163"/>
    </source>
</evidence>
<name>A0A964E5B3_9PROT</name>
<gene>
    <name evidence="6" type="ORF">ACELLULO517_19090</name>
</gene>
<feature type="domain" description="SIS" evidence="5">
    <location>
        <begin position="133"/>
        <end position="273"/>
    </location>
</feature>
<comment type="caution">
    <text evidence="6">The sequence shown here is derived from an EMBL/GenBank/DDBJ whole genome shotgun (WGS) entry which is preliminary data.</text>
</comment>
<dbReference type="Gene3D" id="1.10.10.10">
    <property type="entry name" value="Winged helix-like DNA-binding domain superfamily/Winged helix DNA-binding domain"/>
    <property type="match status" value="1"/>
</dbReference>
<protein>
    <submittedName>
        <fullName evidence="6">MurR/RpiR family transcriptional regulator</fullName>
    </submittedName>
</protein>
<dbReference type="PANTHER" id="PTHR30514:SF1">
    <property type="entry name" value="HTH-TYPE TRANSCRIPTIONAL REGULATOR HEXR-RELATED"/>
    <property type="match status" value="1"/>
</dbReference>
<dbReference type="SUPFAM" id="SSF53697">
    <property type="entry name" value="SIS domain"/>
    <property type="match status" value="1"/>
</dbReference>
<dbReference type="Proteomes" id="UP000721844">
    <property type="component" value="Unassembled WGS sequence"/>
</dbReference>
<dbReference type="AlphaFoldDB" id="A0A964E5B3"/>
<dbReference type="PROSITE" id="PS51464">
    <property type="entry name" value="SIS"/>
    <property type="match status" value="1"/>
</dbReference>
<dbReference type="InterPro" id="IPR036388">
    <property type="entry name" value="WH-like_DNA-bd_sf"/>
</dbReference>
<dbReference type="GO" id="GO:1901135">
    <property type="term" value="P:carbohydrate derivative metabolic process"/>
    <property type="evidence" value="ECO:0007669"/>
    <property type="project" value="InterPro"/>
</dbReference>
<dbReference type="InterPro" id="IPR046348">
    <property type="entry name" value="SIS_dom_sf"/>
</dbReference>
<dbReference type="InterPro" id="IPR009057">
    <property type="entry name" value="Homeodomain-like_sf"/>
</dbReference>
<dbReference type="InterPro" id="IPR035472">
    <property type="entry name" value="RpiR-like_SIS"/>
</dbReference>
<evidence type="ECO:0000256" key="2">
    <source>
        <dbReference type="ARBA" id="ARBA00023125"/>
    </source>
</evidence>
<keyword evidence="3" id="KW-0804">Transcription</keyword>
<dbReference type="Gene3D" id="3.40.50.10490">
    <property type="entry name" value="Glucose-6-phosphate isomerase like protein, domain 1"/>
    <property type="match status" value="1"/>
</dbReference>
<dbReference type="EMBL" id="JAESVA010000007">
    <property type="protein sequence ID" value="MCB8882361.1"/>
    <property type="molecule type" value="Genomic_DNA"/>
</dbReference>
<keyword evidence="7" id="KW-1185">Reference proteome</keyword>
<dbReference type="Pfam" id="PF01380">
    <property type="entry name" value="SIS"/>
    <property type="match status" value="1"/>
</dbReference>
<dbReference type="GO" id="GO:0003677">
    <property type="term" value="F:DNA binding"/>
    <property type="evidence" value="ECO:0007669"/>
    <property type="project" value="UniProtKB-KW"/>
</dbReference>
<evidence type="ECO:0000259" key="5">
    <source>
        <dbReference type="PROSITE" id="PS51464"/>
    </source>
</evidence>